<feature type="compositionally biased region" description="Polar residues" evidence="1">
    <location>
        <begin position="447"/>
        <end position="464"/>
    </location>
</feature>
<feature type="compositionally biased region" description="Low complexity" evidence="1">
    <location>
        <begin position="9"/>
        <end position="23"/>
    </location>
</feature>
<feature type="region of interest" description="Disordered" evidence="1">
    <location>
        <begin position="207"/>
        <end position="248"/>
    </location>
</feature>
<sequence>MESPPSRLAPHSRPISSSASSGVGAATAHVDGIGAPTSVDSSVHGWLMSVPGYGENNTTCSSNNNNNVEEMDSKNNRLLFEERRRNHRSASISSLGSTDSANLDDLIRNNCVAQVDDETDLPDLADLDLDDSADDFWKMNDILADGHPNATLSADRDHELLSINTPLDEQEFVKMAAGDDKLLSWSPEAQVTTTAHNKLMSSKLRVTSSGYGIPSPGHRFGRQRSSSLSSDNSLTSESTITTSGNTSQYAHYGMTPVLYPSESTSASNTSRSPSRLSDYSATSSQTSHTSAIPRPQSKSYAASSSSSQHNTTTTNTRRLSDKLSSDTLRSSSRIASGSRINSNQSRLAKRATHVPLPSTRTTPPTVIATTSRSTGLSDTTRASAAASGNGNNRPGSRIGGGRRLRSSHIPSPPHHTRNVASPEPPSSPDTCLPTRGGGGYRPMSPSYAGNSRISGIRSPTPTNGNKHRVINNNNNNKKEESRIGRPASAAVSGISRLAKPKRTA</sequence>
<evidence type="ECO:0000313" key="2">
    <source>
        <dbReference type="EMBL" id="KAJ8654211.1"/>
    </source>
</evidence>
<feature type="region of interest" description="Disordered" evidence="1">
    <location>
        <begin position="1"/>
        <end position="23"/>
    </location>
</feature>
<feature type="compositionally biased region" description="Low complexity" evidence="1">
    <location>
        <begin position="381"/>
        <end position="396"/>
    </location>
</feature>
<proteinExistence type="predicted"/>
<dbReference type="RefSeq" id="XP_058339125.1">
    <property type="nucleotide sequence ID" value="XM_058490142.1"/>
</dbReference>
<protein>
    <submittedName>
        <fullName evidence="2">Uncharacterized protein</fullName>
    </submittedName>
</protein>
<keyword evidence="3" id="KW-1185">Reference proteome</keyword>
<feature type="compositionally biased region" description="Low complexity" evidence="1">
    <location>
        <begin position="225"/>
        <end position="239"/>
    </location>
</feature>
<gene>
    <name evidence="2" type="ORF">O0I10_010159</name>
</gene>
<feature type="compositionally biased region" description="Low complexity" evidence="1">
    <location>
        <begin position="358"/>
        <end position="372"/>
    </location>
</feature>
<feature type="compositionally biased region" description="Low complexity" evidence="1">
    <location>
        <begin position="260"/>
        <end position="317"/>
    </location>
</feature>
<dbReference type="EMBL" id="JARTCD010000065">
    <property type="protein sequence ID" value="KAJ8654211.1"/>
    <property type="molecule type" value="Genomic_DNA"/>
</dbReference>
<feature type="region of interest" description="Disordered" evidence="1">
    <location>
        <begin position="260"/>
        <end position="504"/>
    </location>
</feature>
<accession>A0AAD7UWF7</accession>
<feature type="compositionally biased region" description="Low complexity" evidence="1">
    <location>
        <begin position="329"/>
        <end position="343"/>
    </location>
</feature>
<comment type="caution">
    <text evidence="2">The sequence shown here is derived from an EMBL/GenBank/DDBJ whole genome shotgun (WGS) entry which is preliminary data.</text>
</comment>
<evidence type="ECO:0000313" key="3">
    <source>
        <dbReference type="Proteomes" id="UP001234581"/>
    </source>
</evidence>
<reference evidence="2 3" key="1">
    <citation type="submission" date="2023-03" db="EMBL/GenBank/DDBJ databases">
        <title>Genome sequence of Lichtheimia ornata CBS 291.66.</title>
        <authorList>
            <person name="Mohabir J.T."/>
            <person name="Shea T.P."/>
            <person name="Kurbessoian T."/>
            <person name="Berby B."/>
            <person name="Fontaine J."/>
            <person name="Livny J."/>
            <person name="Gnirke A."/>
            <person name="Stajich J.E."/>
            <person name="Cuomo C.A."/>
        </authorList>
    </citation>
    <scope>NUCLEOTIDE SEQUENCE [LARGE SCALE GENOMIC DNA]</scope>
    <source>
        <strain evidence="2">CBS 291.66</strain>
    </source>
</reference>
<name>A0AAD7UWF7_9FUNG</name>
<organism evidence="2 3">
    <name type="scientific">Lichtheimia ornata</name>
    <dbReference type="NCBI Taxonomy" id="688661"/>
    <lineage>
        <taxon>Eukaryota</taxon>
        <taxon>Fungi</taxon>
        <taxon>Fungi incertae sedis</taxon>
        <taxon>Mucoromycota</taxon>
        <taxon>Mucoromycotina</taxon>
        <taxon>Mucoromycetes</taxon>
        <taxon>Mucorales</taxon>
        <taxon>Lichtheimiaceae</taxon>
        <taxon>Lichtheimia</taxon>
    </lineage>
</organism>
<dbReference type="AlphaFoldDB" id="A0AAD7UWF7"/>
<evidence type="ECO:0000256" key="1">
    <source>
        <dbReference type="SAM" id="MobiDB-lite"/>
    </source>
</evidence>
<dbReference type="GeneID" id="83217563"/>
<dbReference type="Proteomes" id="UP001234581">
    <property type="component" value="Unassembled WGS sequence"/>
</dbReference>